<accession>A0A8J2SKV6</accession>
<evidence type="ECO:0000256" key="4">
    <source>
        <dbReference type="ARBA" id="ARBA00022946"/>
    </source>
</evidence>
<protein>
    <recommendedName>
        <fullName evidence="9">Enoyl reductase (ER) domain-containing protein</fullName>
    </recommendedName>
</protein>
<comment type="similarity">
    <text evidence="2">Belongs to the zinc-containing alcohol dehydrogenase family. Quinone oxidoreductase subfamily.</text>
</comment>
<dbReference type="AlphaFoldDB" id="A0A8J2SKV6"/>
<keyword evidence="5" id="KW-0560">Oxidoreductase</keyword>
<dbReference type="Gene3D" id="3.40.50.720">
    <property type="entry name" value="NAD(P)-binding Rossmann-like Domain"/>
    <property type="match status" value="1"/>
</dbReference>
<evidence type="ECO:0000256" key="3">
    <source>
        <dbReference type="ARBA" id="ARBA00022857"/>
    </source>
</evidence>
<evidence type="ECO:0000256" key="6">
    <source>
        <dbReference type="ARBA" id="ARBA00023128"/>
    </source>
</evidence>
<gene>
    <name evidence="7" type="ORF">PECAL_3P28260</name>
</gene>
<organism evidence="7 8">
    <name type="scientific">Pelagomonas calceolata</name>
    <dbReference type="NCBI Taxonomy" id="35677"/>
    <lineage>
        <taxon>Eukaryota</taxon>
        <taxon>Sar</taxon>
        <taxon>Stramenopiles</taxon>
        <taxon>Ochrophyta</taxon>
        <taxon>Pelagophyceae</taxon>
        <taxon>Pelagomonadales</taxon>
        <taxon>Pelagomonadaceae</taxon>
        <taxon>Pelagomonas</taxon>
    </lineage>
</organism>
<dbReference type="EMBL" id="CAKKNE010000003">
    <property type="protein sequence ID" value="CAH0372786.1"/>
    <property type="molecule type" value="Genomic_DNA"/>
</dbReference>
<evidence type="ECO:0000256" key="2">
    <source>
        <dbReference type="ARBA" id="ARBA00010371"/>
    </source>
</evidence>
<keyword evidence="6" id="KW-0496">Mitochondrion</keyword>
<dbReference type="PANTHER" id="PTHR43981">
    <property type="entry name" value="ENOYL-[ACYL-CARRIER-PROTEIN] REDUCTASE, MITOCHONDRIAL"/>
    <property type="match status" value="1"/>
</dbReference>
<name>A0A8J2SKV6_9STRA</name>
<dbReference type="GO" id="GO:0016491">
    <property type="term" value="F:oxidoreductase activity"/>
    <property type="evidence" value="ECO:0007669"/>
    <property type="project" value="UniProtKB-KW"/>
</dbReference>
<keyword evidence="4" id="KW-0809">Transit peptide</keyword>
<evidence type="ECO:0008006" key="9">
    <source>
        <dbReference type="Google" id="ProtNLM"/>
    </source>
</evidence>
<dbReference type="Gene3D" id="3.90.180.10">
    <property type="entry name" value="Medium-chain alcohol dehydrogenases, catalytic domain"/>
    <property type="match status" value="1"/>
</dbReference>
<evidence type="ECO:0000256" key="1">
    <source>
        <dbReference type="ARBA" id="ARBA00004173"/>
    </source>
</evidence>
<comment type="subcellular location">
    <subcellularLocation>
        <location evidence="1">Mitochondrion</location>
    </subcellularLocation>
</comment>
<sequence length="321" mass="32436">MRGSSFRRLASTLSVEMRGAPVRGPVLTDGVGVVERGGHGFNAGDLVHARGLRGTWADRAPLEADATRVVKLPPATPVARAAASFAAAATAYGLLRDVDAGDVVIHLGAEGAVGQCVAQICGARGAKALGLVSGDVLDPGDAVDVLKNLGAVAAAPARFARDPACRALVADLREAAPSDTATLLVDCERIDVAAVNEVLRAAARGAGAGRAAMASADARDVRDAKLLRTCAALCGAEATVHAHGAAPEQLLVGGARAFHLDQFLDGASGEMAAVVAAVAKADATVFSEAHSDATLPHALHGLDGTVAKHAYRQPVWLADAP</sequence>
<dbReference type="PANTHER" id="PTHR43981:SF2">
    <property type="entry name" value="ENOYL-[ACYL-CARRIER-PROTEIN] REDUCTASE, MITOCHONDRIAL"/>
    <property type="match status" value="1"/>
</dbReference>
<dbReference type="OrthoDB" id="7482721at2759"/>
<evidence type="ECO:0000256" key="5">
    <source>
        <dbReference type="ARBA" id="ARBA00023002"/>
    </source>
</evidence>
<dbReference type="GO" id="GO:0006631">
    <property type="term" value="P:fatty acid metabolic process"/>
    <property type="evidence" value="ECO:0007669"/>
    <property type="project" value="TreeGrafter"/>
</dbReference>
<keyword evidence="3" id="KW-0521">NADP</keyword>
<keyword evidence="8" id="KW-1185">Reference proteome</keyword>
<comment type="caution">
    <text evidence="7">The sequence shown here is derived from an EMBL/GenBank/DDBJ whole genome shotgun (WGS) entry which is preliminary data.</text>
</comment>
<proteinExistence type="inferred from homology"/>
<dbReference type="GO" id="GO:0005739">
    <property type="term" value="C:mitochondrion"/>
    <property type="evidence" value="ECO:0007669"/>
    <property type="project" value="UniProtKB-SubCell"/>
</dbReference>
<reference evidence="7" key="1">
    <citation type="submission" date="2021-11" db="EMBL/GenBank/DDBJ databases">
        <authorList>
            <consortium name="Genoscope - CEA"/>
            <person name="William W."/>
        </authorList>
    </citation>
    <scope>NUCLEOTIDE SEQUENCE</scope>
</reference>
<dbReference type="SUPFAM" id="SSF51735">
    <property type="entry name" value="NAD(P)-binding Rossmann-fold domains"/>
    <property type="match status" value="1"/>
</dbReference>
<dbReference type="InterPro" id="IPR051034">
    <property type="entry name" value="Mito_Enoyl-ACP_Reductase"/>
</dbReference>
<dbReference type="InterPro" id="IPR011032">
    <property type="entry name" value="GroES-like_sf"/>
</dbReference>
<evidence type="ECO:0000313" key="7">
    <source>
        <dbReference type="EMBL" id="CAH0372786.1"/>
    </source>
</evidence>
<evidence type="ECO:0000313" key="8">
    <source>
        <dbReference type="Proteomes" id="UP000789595"/>
    </source>
</evidence>
<dbReference type="InterPro" id="IPR036291">
    <property type="entry name" value="NAD(P)-bd_dom_sf"/>
</dbReference>
<dbReference type="Proteomes" id="UP000789595">
    <property type="component" value="Unassembled WGS sequence"/>
</dbReference>
<dbReference type="SUPFAM" id="SSF50129">
    <property type="entry name" value="GroES-like"/>
    <property type="match status" value="1"/>
</dbReference>